<evidence type="ECO:0000313" key="2">
    <source>
        <dbReference type="WBParaSite" id="nRc.2.0.1.t04957-RA"/>
    </source>
</evidence>
<organism evidence="1 2">
    <name type="scientific">Romanomermis culicivorax</name>
    <name type="common">Nematode worm</name>
    <dbReference type="NCBI Taxonomy" id="13658"/>
    <lineage>
        <taxon>Eukaryota</taxon>
        <taxon>Metazoa</taxon>
        <taxon>Ecdysozoa</taxon>
        <taxon>Nematoda</taxon>
        <taxon>Enoplea</taxon>
        <taxon>Dorylaimia</taxon>
        <taxon>Mermithida</taxon>
        <taxon>Mermithoidea</taxon>
        <taxon>Mermithidae</taxon>
        <taxon>Romanomermis</taxon>
    </lineage>
</organism>
<dbReference type="WBParaSite" id="nRc.2.0.1.t04957-RA">
    <property type="protein sequence ID" value="nRc.2.0.1.t04957-RA"/>
    <property type="gene ID" value="nRc.2.0.1.g04957"/>
</dbReference>
<sequence>MKEPIEEKVEIRLCQSIFFSSLITKLINVHIYNHIRNRPNWDTHIFLQLPMIDRDLFTICLAKEVKDFSNISDLMTAKRFCENNLCGKTLIFVQYAKTEFRREQHGWQDRKKTKHLPPITVINLIGRMIRRKNIIYCSLTCAIKYANLLILE</sequence>
<evidence type="ECO:0000313" key="1">
    <source>
        <dbReference type="Proteomes" id="UP000887565"/>
    </source>
</evidence>
<dbReference type="Proteomes" id="UP000887565">
    <property type="component" value="Unplaced"/>
</dbReference>
<name>A0A915HU78_ROMCU</name>
<keyword evidence="1" id="KW-1185">Reference proteome</keyword>
<proteinExistence type="predicted"/>
<reference evidence="2" key="1">
    <citation type="submission" date="2022-11" db="UniProtKB">
        <authorList>
            <consortium name="WormBaseParasite"/>
        </authorList>
    </citation>
    <scope>IDENTIFICATION</scope>
</reference>
<dbReference type="AlphaFoldDB" id="A0A915HU78"/>
<protein>
    <submittedName>
        <fullName evidence="2">Uncharacterized protein</fullName>
    </submittedName>
</protein>
<accession>A0A915HU78</accession>